<name>A0A6L3UZG3_9BACI</name>
<dbReference type="Gene3D" id="3.30.470.20">
    <property type="entry name" value="ATP-grasp fold, B domain"/>
    <property type="match status" value="1"/>
</dbReference>
<keyword evidence="1" id="KW-0436">Ligase</keyword>
<evidence type="ECO:0000256" key="4">
    <source>
        <dbReference type="PROSITE-ProRule" id="PRU00409"/>
    </source>
</evidence>
<evidence type="ECO:0000256" key="3">
    <source>
        <dbReference type="ARBA" id="ARBA00022840"/>
    </source>
</evidence>
<dbReference type="OrthoDB" id="9803907at2"/>
<dbReference type="PANTHER" id="PTHR43585:SF2">
    <property type="entry name" value="ATP-GRASP ENZYME FSQD"/>
    <property type="match status" value="1"/>
</dbReference>
<dbReference type="GO" id="GO:0016874">
    <property type="term" value="F:ligase activity"/>
    <property type="evidence" value="ECO:0007669"/>
    <property type="project" value="UniProtKB-KW"/>
</dbReference>
<dbReference type="GO" id="GO:0005524">
    <property type="term" value="F:ATP binding"/>
    <property type="evidence" value="ECO:0007669"/>
    <property type="project" value="UniProtKB-UniRule"/>
</dbReference>
<dbReference type="Pfam" id="PF13535">
    <property type="entry name" value="ATP-grasp_4"/>
    <property type="match status" value="1"/>
</dbReference>
<sequence length="406" mass="45805">MKTIIFIGSNQFGTSKEALSVAREMGYCVVLFTDKRQHLQHHKFPNVDQIVYFHDLFDEIQVLEELEALKTSGKQLCACVSFIDPFVSYTARLAKKLGLLQLSADALAIMENKIKVRDQLKHLPTSPFYTVYESHTSIKDFTKKHELSVPLIIKSPVSNGSKDVFLAETTDELKQTLQSLHDQTPDLPILIEEYLKGPQYLVEVLVQNRKIEIVGVIEQETTYEDIFIIVGYQFPAQLKDDEYTSLIISVHDIIQKLGLKDGSCHLEMRNVHGAWKLVEINPRMSGGAMNRIIEEGTGINLIKEILKQNVGEEVSLTKTREVHVYAKYLTFETSGELLYVAGEDLAWEHDGVKYVYVKPLLGKIVTAPYSMGQRYACVIAAGNSPENAKATAISAAQELKFYLEPF</sequence>
<evidence type="ECO:0000256" key="2">
    <source>
        <dbReference type="ARBA" id="ARBA00022741"/>
    </source>
</evidence>
<dbReference type="GO" id="GO:0046872">
    <property type="term" value="F:metal ion binding"/>
    <property type="evidence" value="ECO:0007669"/>
    <property type="project" value="InterPro"/>
</dbReference>
<feature type="domain" description="ATP-grasp" evidence="5">
    <location>
        <begin position="115"/>
        <end position="310"/>
    </location>
</feature>
<reference evidence="6 7" key="1">
    <citation type="journal article" date="2016" name="Antonie Van Leeuwenhoek">
        <title>Bacillus depressus sp. nov., isolated from soil of a sunflower field.</title>
        <authorList>
            <person name="Wei X."/>
            <person name="Xin D."/>
            <person name="Xin Y."/>
            <person name="Zhang H."/>
            <person name="Wang T."/>
            <person name="Zhang J."/>
        </authorList>
    </citation>
    <scope>NUCLEOTIDE SEQUENCE [LARGE SCALE GENOMIC DNA]</scope>
    <source>
        <strain evidence="6 7">BZ1</strain>
    </source>
</reference>
<dbReference type="PANTHER" id="PTHR43585">
    <property type="entry name" value="FUMIPYRROLE BIOSYNTHESIS PROTEIN C"/>
    <property type="match status" value="1"/>
</dbReference>
<dbReference type="EMBL" id="WBOS01000016">
    <property type="protein sequence ID" value="KAB2329987.1"/>
    <property type="molecule type" value="Genomic_DNA"/>
</dbReference>
<keyword evidence="7" id="KW-1185">Reference proteome</keyword>
<dbReference type="PROSITE" id="PS50975">
    <property type="entry name" value="ATP_GRASP"/>
    <property type="match status" value="1"/>
</dbReference>
<keyword evidence="2 4" id="KW-0547">Nucleotide-binding</keyword>
<dbReference type="InterPro" id="IPR040570">
    <property type="entry name" value="LAL_C2"/>
</dbReference>
<comment type="caution">
    <text evidence="6">The sequence shown here is derived from an EMBL/GenBank/DDBJ whole genome shotgun (WGS) entry which is preliminary data.</text>
</comment>
<evidence type="ECO:0000256" key="1">
    <source>
        <dbReference type="ARBA" id="ARBA00022598"/>
    </source>
</evidence>
<dbReference type="SUPFAM" id="SSF56059">
    <property type="entry name" value="Glutathione synthetase ATP-binding domain-like"/>
    <property type="match status" value="1"/>
</dbReference>
<dbReference type="InterPro" id="IPR011761">
    <property type="entry name" value="ATP-grasp"/>
</dbReference>
<accession>A0A6L3UZG3</accession>
<evidence type="ECO:0000313" key="7">
    <source>
        <dbReference type="Proteomes" id="UP000481030"/>
    </source>
</evidence>
<dbReference type="InterPro" id="IPR052032">
    <property type="entry name" value="ATP-dep_AA_Ligase"/>
</dbReference>
<organism evidence="6 7">
    <name type="scientific">Cytobacillus depressus</name>
    <dbReference type="NCBI Taxonomy" id="1602942"/>
    <lineage>
        <taxon>Bacteria</taxon>
        <taxon>Bacillati</taxon>
        <taxon>Bacillota</taxon>
        <taxon>Bacilli</taxon>
        <taxon>Bacillales</taxon>
        <taxon>Bacillaceae</taxon>
        <taxon>Cytobacillus</taxon>
    </lineage>
</organism>
<dbReference type="Proteomes" id="UP000481030">
    <property type="component" value="Unassembled WGS sequence"/>
</dbReference>
<protein>
    <submittedName>
        <fullName evidence="6">ATP-grasp domain-containing protein</fullName>
    </submittedName>
</protein>
<dbReference type="AlphaFoldDB" id="A0A6L3UZG3"/>
<dbReference type="InterPro" id="IPR041472">
    <property type="entry name" value="BL00235/CARNS1_N"/>
</dbReference>
<proteinExistence type="predicted"/>
<evidence type="ECO:0000313" key="6">
    <source>
        <dbReference type="EMBL" id="KAB2329987.1"/>
    </source>
</evidence>
<evidence type="ECO:0000259" key="5">
    <source>
        <dbReference type="PROSITE" id="PS50975"/>
    </source>
</evidence>
<dbReference type="RefSeq" id="WP_151536802.1">
    <property type="nucleotide sequence ID" value="NZ_WBOS01000016.1"/>
</dbReference>
<dbReference type="Pfam" id="PF18130">
    <property type="entry name" value="ATPgrasp_N"/>
    <property type="match status" value="1"/>
</dbReference>
<dbReference type="Pfam" id="PF18603">
    <property type="entry name" value="LAL_C2"/>
    <property type="match status" value="1"/>
</dbReference>
<dbReference type="Gene3D" id="3.40.50.20">
    <property type="match status" value="1"/>
</dbReference>
<gene>
    <name evidence="6" type="ORF">F7731_21230</name>
</gene>
<keyword evidence="3 4" id="KW-0067">ATP-binding</keyword>